<evidence type="ECO:0000256" key="7">
    <source>
        <dbReference type="ARBA" id="ARBA00023016"/>
    </source>
</evidence>
<evidence type="ECO:0000256" key="2">
    <source>
        <dbReference type="ARBA" id="ARBA00022649"/>
    </source>
</evidence>
<comment type="similarity">
    <text evidence="1">Belongs to the HicA mRNA interferase family.</text>
</comment>
<keyword evidence="5" id="KW-0378">Hydrolase</keyword>
<dbReference type="Gene3D" id="3.30.920.30">
    <property type="entry name" value="Hypothetical protein"/>
    <property type="match status" value="1"/>
</dbReference>
<dbReference type="EMBL" id="JAOCDZ010000005">
    <property type="protein sequence ID" value="MDH0736077.1"/>
    <property type="molecule type" value="Genomic_DNA"/>
</dbReference>
<evidence type="ECO:0000313" key="8">
    <source>
        <dbReference type="EMBL" id="MDH0736077.1"/>
    </source>
</evidence>
<protein>
    <submittedName>
        <fullName evidence="8">Type II toxin-antitoxin system HicA family toxin</fullName>
    </submittedName>
</protein>
<evidence type="ECO:0000256" key="3">
    <source>
        <dbReference type="ARBA" id="ARBA00022722"/>
    </source>
</evidence>
<evidence type="ECO:0000256" key="4">
    <source>
        <dbReference type="ARBA" id="ARBA00022759"/>
    </source>
</evidence>
<keyword evidence="4" id="KW-0255">Endonuclease</keyword>
<dbReference type="AlphaFoldDB" id="A0AA42LNP6"/>
<evidence type="ECO:0000256" key="5">
    <source>
        <dbReference type="ARBA" id="ARBA00022801"/>
    </source>
</evidence>
<dbReference type="GO" id="GO:0003729">
    <property type="term" value="F:mRNA binding"/>
    <property type="evidence" value="ECO:0007669"/>
    <property type="project" value="InterPro"/>
</dbReference>
<dbReference type="RefSeq" id="WP_279994989.1">
    <property type="nucleotide sequence ID" value="NZ_JAOCDZ010000005.1"/>
</dbReference>
<keyword evidence="6" id="KW-0694">RNA-binding</keyword>
<comment type="caution">
    <text evidence="8">The sequence shown here is derived from an EMBL/GenBank/DDBJ whole genome shotgun (WGS) entry which is preliminary data.</text>
</comment>
<reference evidence="8" key="1">
    <citation type="submission" date="2022-09" db="EMBL/GenBank/DDBJ databases">
        <title>Intensive care unit water sources are persistently colonized with multi-drug resistant bacteria and are the site of extensive horizontal gene transfer of antibiotic resistance genes.</title>
        <authorList>
            <person name="Diorio-Toth L."/>
        </authorList>
    </citation>
    <scope>NUCLEOTIDE SEQUENCE</scope>
    <source>
        <strain evidence="8">GD03843</strain>
    </source>
</reference>
<gene>
    <name evidence="8" type="ORF">N5D93_09680</name>
</gene>
<keyword evidence="3" id="KW-0540">Nuclease</keyword>
<dbReference type="InterPro" id="IPR012933">
    <property type="entry name" value="HicA_mRNA_interferase"/>
</dbReference>
<dbReference type="SUPFAM" id="SSF54786">
    <property type="entry name" value="YcfA/nrd intein domain"/>
    <property type="match status" value="1"/>
</dbReference>
<dbReference type="Pfam" id="PF07927">
    <property type="entry name" value="HicA_toxin"/>
    <property type="match status" value="1"/>
</dbReference>
<proteinExistence type="inferred from homology"/>
<dbReference type="InterPro" id="IPR038570">
    <property type="entry name" value="HicA_sf"/>
</dbReference>
<keyword evidence="7" id="KW-0346">Stress response</keyword>
<keyword evidence="2" id="KW-1277">Toxin-antitoxin system</keyword>
<evidence type="ECO:0000313" key="9">
    <source>
        <dbReference type="Proteomes" id="UP001161094"/>
    </source>
</evidence>
<evidence type="ECO:0000256" key="6">
    <source>
        <dbReference type="ARBA" id="ARBA00022884"/>
    </source>
</evidence>
<dbReference type="Proteomes" id="UP001161094">
    <property type="component" value="Unassembled WGS sequence"/>
</dbReference>
<sequence>MNSREIIRQLRQAGWVFRHAKGSHHIFVHPQKAGHISVPHPKKDLGIGMVTKLLTQAGLK</sequence>
<name>A0AA42LNP6_9BURK</name>
<evidence type="ECO:0000256" key="1">
    <source>
        <dbReference type="ARBA" id="ARBA00006620"/>
    </source>
</evidence>
<accession>A0AA42LNP6</accession>
<dbReference type="GO" id="GO:0004519">
    <property type="term" value="F:endonuclease activity"/>
    <property type="evidence" value="ECO:0007669"/>
    <property type="project" value="UniProtKB-KW"/>
</dbReference>
<organism evidence="8 9">
    <name type="scientific">Achromobacter spanius</name>
    <dbReference type="NCBI Taxonomy" id="217203"/>
    <lineage>
        <taxon>Bacteria</taxon>
        <taxon>Pseudomonadati</taxon>
        <taxon>Pseudomonadota</taxon>
        <taxon>Betaproteobacteria</taxon>
        <taxon>Burkholderiales</taxon>
        <taxon>Alcaligenaceae</taxon>
        <taxon>Achromobacter</taxon>
    </lineage>
</organism>
<dbReference type="GO" id="GO:0016787">
    <property type="term" value="F:hydrolase activity"/>
    <property type="evidence" value="ECO:0007669"/>
    <property type="project" value="UniProtKB-KW"/>
</dbReference>